<dbReference type="EC" id="3.-.-.-" evidence="2"/>
<gene>
    <name evidence="2" type="primary">hupD1</name>
    <name evidence="2" type="ORF">BZL29_1356</name>
    <name evidence="1" type="ORF">BZL30_0481</name>
</gene>
<evidence type="ECO:0000313" key="3">
    <source>
        <dbReference type="Proteomes" id="UP000188532"/>
    </source>
</evidence>
<evidence type="ECO:0000313" key="4">
    <source>
        <dbReference type="Proteomes" id="UP000189229"/>
    </source>
</evidence>
<proteinExistence type="predicted"/>
<comment type="caution">
    <text evidence="2">The sequence shown here is derived from an EMBL/GenBank/DDBJ whole genome shotgun (WGS) entry which is preliminary data.</text>
</comment>
<protein>
    <submittedName>
        <fullName evidence="2">Hydrogenase maturation hupD domain protein</fullName>
        <ecNumber evidence="2">3.-.-.-</ecNumber>
    </submittedName>
</protein>
<dbReference type="Proteomes" id="UP000189229">
    <property type="component" value="Unassembled WGS sequence"/>
</dbReference>
<sequence>MIGLEDVQGARIAAAGHRVDQHQGVPALEQVVGQMHAADAVVDDADLRTVLRNRGVAQHLGAETVVPQENVADSGDQDARCHGLTRARLHPPQLQVAAGIR</sequence>
<dbReference type="EMBL" id="MVBN01000001">
    <property type="protein sequence ID" value="OOK83940.1"/>
    <property type="molecule type" value="Genomic_DNA"/>
</dbReference>
<accession>A0A1V3XY23</accession>
<dbReference type="AlphaFoldDB" id="A0A1V3XY23"/>
<keyword evidence="2" id="KW-0378">Hydrolase</keyword>
<evidence type="ECO:0000313" key="1">
    <source>
        <dbReference type="EMBL" id="OOK82301.1"/>
    </source>
</evidence>
<name>A0A1V3XY23_MYCKA</name>
<reference evidence="3 4" key="1">
    <citation type="submission" date="2017-02" db="EMBL/GenBank/DDBJ databases">
        <title>Complete genome sequences of Mycobacterium kansasii strains isolated from rhesus macaques.</title>
        <authorList>
            <person name="Panda A."/>
            <person name="Nagaraj S."/>
            <person name="Zhao X."/>
            <person name="Tettelin H."/>
            <person name="Detolla L.J."/>
        </authorList>
    </citation>
    <scope>NUCLEOTIDE SEQUENCE [LARGE SCALE GENOMIC DNA]</scope>
    <source>
        <strain evidence="2 3">11-3469</strain>
        <strain evidence="1 4">11-3813</strain>
    </source>
</reference>
<organism evidence="2 3">
    <name type="scientific">Mycobacterium kansasii</name>
    <dbReference type="NCBI Taxonomy" id="1768"/>
    <lineage>
        <taxon>Bacteria</taxon>
        <taxon>Bacillati</taxon>
        <taxon>Actinomycetota</taxon>
        <taxon>Actinomycetes</taxon>
        <taxon>Mycobacteriales</taxon>
        <taxon>Mycobacteriaceae</taxon>
        <taxon>Mycobacterium</taxon>
    </lineage>
</organism>
<evidence type="ECO:0000313" key="2">
    <source>
        <dbReference type="EMBL" id="OOK83940.1"/>
    </source>
</evidence>
<dbReference type="EMBL" id="MVBM01000001">
    <property type="protein sequence ID" value="OOK82301.1"/>
    <property type="molecule type" value="Genomic_DNA"/>
</dbReference>
<dbReference type="GO" id="GO:0016787">
    <property type="term" value="F:hydrolase activity"/>
    <property type="evidence" value="ECO:0007669"/>
    <property type="project" value="UniProtKB-KW"/>
</dbReference>
<dbReference type="Proteomes" id="UP000188532">
    <property type="component" value="Unassembled WGS sequence"/>
</dbReference>